<dbReference type="AlphaFoldDB" id="A0A8H5YNE5"/>
<protein>
    <submittedName>
        <fullName evidence="2">Uncharacterized protein</fullName>
    </submittedName>
</protein>
<keyword evidence="1" id="KW-0472">Membrane</keyword>
<comment type="caution">
    <text evidence="2">The sequence shown here is derived from an EMBL/GenBank/DDBJ whole genome shotgun (WGS) entry which is preliminary data.</text>
</comment>
<organism evidence="2 3">
    <name type="scientific">Fusarium mundagurra</name>
    <dbReference type="NCBI Taxonomy" id="1567541"/>
    <lineage>
        <taxon>Eukaryota</taxon>
        <taxon>Fungi</taxon>
        <taxon>Dikarya</taxon>
        <taxon>Ascomycota</taxon>
        <taxon>Pezizomycotina</taxon>
        <taxon>Sordariomycetes</taxon>
        <taxon>Hypocreomycetidae</taxon>
        <taxon>Hypocreales</taxon>
        <taxon>Nectriaceae</taxon>
        <taxon>Fusarium</taxon>
        <taxon>Fusarium fujikuroi species complex</taxon>
    </lineage>
</organism>
<accession>A0A8H5YNE5</accession>
<evidence type="ECO:0000313" key="3">
    <source>
        <dbReference type="Proteomes" id="UP000544331"/>
    </source>
</evidence>
<feature type="transmembrane region" description="Helical" evidence="1">
    <location>
        <begin position="169"/>
        <end position="188"/>
    </location>
</feature>
<proteinExistence type="predicted"/>
<sequence length="208" mass="23255">MVERKFQIIDKYDFNRTYHGIAISEQWQAWETAHFFRVRSIIENPTVGARLISYGCNNGDASSLNCTTTCPNATLMYNSPENLWNCMTLATLGMLVGPGNDTIDRKSEKKMDEQFHFGTVEKFNTLNTLRMATELLTVIMIFIGLREMVELLDMHSGDGGLSTWGFGQLVAVAIWFPVMIKFICLSIFGPGRGKAEGQYGEATGLGDD</sequence>
<keyword evidence="1" id="KW-1133">Transmembrane helix</keyword>
<feature type="transmembrane region" description="Helical" evidence="1">
    <location>
        <begin position="131"/>
        <end position="149"/>
    </location>
</feature>
<name>A0A8H5YNE5_9HYPO</name>
<dbReference type="EMBL" id="JAAOAN010000239">
    <property type="protein sequence ID" value="KAF5714557.1"/>
    <property type="molecule type" value="Genomic_DNA"/>
</dbReference>
<dbReference type="Proteomes" id="UP000544331">
    <property type="component" value="Unassembled WGS sequence"/>
</dbReference>
<evidence type="ECO:0000256" key="1">
    <source>
        <dbReference type="SAM" id="Phobius"/>
    </source>
</evidence>
<gene>
    <name evidence="2" type="ORF">FMUND_7366</name>
</gene>
<evidence type="ECO:0000313" key="2">
    <source>
        <dbReference type="EMBL" id="KAF5714557.1"/>
    </source>
</evidence>
<keyword evidence="3" id="KW-1185">Reference proteome</keyword>
<dbReference type="OrthoDB" id="4582561at2759"/>
<reference evidence="2 3" key="1">
    <citation type="submission" date="2020-05" db="EMBL/GenBank/DDBJ databases">
        <title>Identification and distribution of gene clusters putatively required for synthesis of sphingolipid metabolism inhibitors in phylogenetically diverse species of the filamentous fungus Fusarium.</title>
        <authorList>
            <person name="Kim H.-S."/>
            <person name="Busman M."/>
            <person name="Brown D.W."/>
            <person name="Divon H."/>
            <person name="Uhlig S."/>
            <person name="Proctor R.H."/>
        </authorList>
    </citation>
    <scope>NUCLEOTIDE SEQUENCE [LARGE SCALE GENOMIC DNA]</scope>
    <source>
        <strain evidence="2 3">NRRL 66235</strain>
    </source>
</reference>
<keyword evidence="1" id="KW-0812">Transmembrane</keyword>